<dbReference type="AlphaFoldDB" id="A0A517LG82"/>
<dbReference type="InterPro" id="IPR008271">
    <property type="entry name" value="Ser/Thr_kinase_AS"/>
</dbReference>
<dbReference type="Gene3D" id="3.30.200.20">
    <property type="entry name" value="Phosphorylase Kinase, domain 1"/>
    <property type="match status" value="1"/>
</dbReference>
<dbReference type="PROSITE" id="PS50011">
    <property type="entry name" value="PROTEIN_KINASE_DOM"/>
    <property type="match status" value="1"/>
</dbReference>
<accession>A0A517LG82</accession>
<evidence type="ECO:0000256" key="3">
    <source>
        <dbReference type="ARBA" id="ARBA00022840"/>
    </source>
</evidence>
<proteinExistence type="predicted"/>
<dbReference type="FunFam" id="3.30.200.20:FF:000233">
    <property type="entry name" value="Meiosis induction protein kinase"/>
    <property type="match status" value="1"/>
</dbReference>
<dbReference type="FunFam" id="1.10.510.10:FF:000314">
    <property type="entry name" value="Serine threonine-protein kinase mak"/>
    <property type="match status" value="1"/>
</dbReference>
<keyword evidence="2 6" id="KW-0547">Nucleotide-binding</keyword>
<dbReference type="SUPFAM" id="SSF56112">
    <property type="entry name" value="Protein kinase-like (PK-like)"/>
    <property type="match status" value="1"/>
</dbReference>
<dbReference type="CDD" id="cd07830">
    <property type="entry name" value="STKc_MAK_like"/>
    <property type="match status" value="1"/>
</dbReference>
<dbReference type="InterPro" id="IPR017441">
    <property type="entry name" value="Protein_kinase_ATP_BS"/>
</dbReference>
<feature type="region of interest" description="Disordered" evidence="7">
    <location>
        <begin position="364"/>
        <end position="394"/>
    </location>
</feature>
<evidence type="ECO:0000256" key="7">
    <source>
        <dbReference type="SAM" id="MobiDB-lite"/>
    </source>
</evidence>
<evidence type="ECO:0000256" key="6">
    <source>
        <dbReference type="PROSITE-ProRule" id="PRU10141"/>
    </source>
</evidence>
<sequence length="762" mass="84001">MTVTYEAPHRQWSSSSASTLCLEDKFEVLKEIGDGSFGSVALARVRSAGAQVARRGTLVAVKTMKKTFESYPHCLELREVIFLRTLPAHPHLVPALDIFLDPMSKKLHIAMEYMDGNLYQLMKARDHKYLDGASVKSILFQILSGLEHIHENNFFHRDIKPENILVSTSAPQDTSSTFKRYSALVTPPSTPPAYTIKIADFGLARETQSKLPYTTYVSTRWYRAPEVLLRAGEYSAPVDIWAIGAMAVEIATLKPLFPGGNEVDQVWRICEIMGSPGAWVNKHGAKVGGGEWKDGVKLAQKLGFSFPKMAPHSLDAILRPPQWPTELSEFVTWCLLWDPKARPTSTQALAHAYFKDAADPLRPKSSRLLGRKQSNISTHDSLKDPSDSLPSLTSKTSSWFRKSLIQREQSAPAVPQHVTVQTTPTRPVPVQASSESVAATLKPQANLNTSKRATWTNGLPANAAPIPILPSIRPISPLSNAVTAQATERASKKIGRQLSVASHGNHYTDIHRQEAERALNGNNRLASPTNGGKESFFSHLRKRARRFSGRYATPVSPSSDDIEANAGCSPWQNGSTRQSMVDANLSPIANPVSSNEFSELDKALQNVRTSLEASQGKGAGVKRHHSLAREYSSQNAPIGSSSTRPRKAVNKSGHSNLPYDTPDEEEELLDEALNRAHDAARNLDTHAQFQPYMTPASSAHQDGVGCGRALQQNRNSVKALDISKPRQQRSEYSSKWPTPPYEESEWAAAAIDNIFSVQQQYR</sequence>
<dbReference type="Pfam" id="PF00069">
    <property type="entry name" value="Pkinase"/>
    <property type="match status" value="1"/>
</dbReference>
<keyword evidence="1" id="KW-0723">Serine/threonine-protein kinase</keyword>
<evidence type="ECO:0000256" key="5">
    <source>
        <dbReference type="ARBA" id="ARBA00048130"/>
    </source>
</evidence>
<dbReference type="PROSITE" id="PS00108">
    <property type="entry name" value="PROTEIN_KINASE_ST"/>
    <property type="match status" value="1"/>
</dbReference>
<dbReference type="Gene3D" id="1.10.510.10">
    <property type="entry name" value="Transferase(Phosphotransferase) domain 1"/>
    <property type="match status" value="1"/>
</dbReference>
<feature type="binding site" evidence="6">
    <location>
        <position position="62"/>
    </location>
    <ligand>
        <name>ATP</name>
        <dbReference type="ChEBI" id="CHEBI:30616"/>
    </ligand>
</feature>
<reference evidence="9 10" key="1">
    <citation type="submission" date="2019-07" db="EMBL/GenBank/DDBJ databases">
        <title>Finished genome of Venturia effusa.</title>
        <authorList>
            <person name="Young C.A."/>
            <person name="Cox M.P."/>
            <person name="Ganley A.R.D."/>
            <person name="David W.J."/>
        </authorList>
    </citation>
    <scope>NUCLEOTIDE SEQUENCE [LARGE SCALE GENOMIC DNA]</scope>
    <source>
        <strain evidence="10">albino</strain>
    </source>
</reference>
<comment type="catalytic activity">
    <reaction evidence="5">
        <text>L-seryl-[protein] + ATP = O-phospho-L-seryl-[protein] + ADP + H(+)</text>
        <dbReference type="Rhea" id="RHEA:17989"/>
        <dbReference type="Rhea" id="RHEA-COMP:9863"/>
        <dbReference type="Rhea" id="RHEA-COMP:11604"/>
        <dbReference type="ChEBI" id="CHEBI:15378"/>
        <dbReference type="ChEBI" id="CHEBI:29999"/>
        <dbReference type="ChEBI" id="CHEBI:30616"/>
        <dbReference type="ChEBI" id="CHEBI:83421"/>
        <dbReference type="ChEBI" id="CHEBI:456216"/>
        <dbReference type="EC" id="2.7.11.24"/>
    </reaction>
    <physiologicalReaction direction="left-to-right" evidence="5">
        <dbReference type="Rhea" id="RHEA:17990"/>
    </physiologicalReaction>
</comment>
<protein>
    <recommendedName>
        <fullName evidence="8">Protein kinase domain-containing protein</fullName>
    </recommendedName>
</protein>
<name>A0A517LG82_9PEZI</name>
<evidence type="ECO:0000313" key="10">
    <source>
        <dbReference type="Proteomes" id="UP000316270"/>
    </source>
</evidence>
<evidence type="ECO:0000256" key="2">
    <source>
        <dbReference type="ARBA" id="ARBA00022741"/>
    </source>
</evidence>
<dbReference type="SMART" id="SM00220">
    <property type="entry name" value="S_TKc"/>
    <property type="match status" value="1"/>
</dbReference>
<evidence type="ECO:0000259" key="8">
    <source>
        <dbReference type="PROSITE" id="PS50011"/>
    </source>
</evidence>
<feature type="compositionally biased region" description="Low complexity" evidence="7">
    <location>
        <begin position="412"/>
        <end position="429"/>
    </location>
</feature>
<feature type="compositionally biased region" description="Polar residues" evidence="7">
    <location>
        <begin position="631"/>
        <end position="643"/>
    </location>
</feature>
<feature type="region of interest" description="Disordered" evidence="7">
    <location>
        <begin position="611"/>
        <end position="666"/>
    </location>
</feature>
<keyword evidence="1" id="KW-0808">Transferase</keyword>
<dbReference type="Proteomes" id="UP000316270">
    <property type="component" value="Chromosome 11"/>
</dbReference>
<dbReference type="GO" id="GO:0004707">
    <property type="term" value="F:MAP kinase activity"/>
    <property type="evidence" value="ECO:0007669"/>
    <property type="project" value="UniProtKB-EC"/>
</dbReference>
<dbReference type="PROSITE" id="PS00107">
    <property type="entry name" value="PROTEIN_KINASE_ATP"/>
    <property type="match status" value="1"/>
</dbReference>
<dbReference type="InterPro" id="IPR050117">
    <property type="entry name" value="MAPK"/>
</dbReference>
<dbReference type="InterPro" id="IPR000719">
    <property type="entry name" value="Prot_kinase_dom"/>
</dbReference>
<evidence type="ECO:0000313" key="9">
    <source>
        <dbReference type="EMBL" id="QDS74655.1"/>
    </source>
</evidence>
<dbReference type="PANTHER" id="PTHR24055">
    <property type="entry name" value="MITOGEN-ACTIVATED PROTEIN KINASE"/>
    <property type="match status" value="1"/>
</dbReference>
<gene>
    <name evidence="9" type="ORF">FKW77_009341</name>
</gene>
<dbReference type="EMBL" id="CP042195">
    <property type="protein sequence ID" value="QDS74655.1"/>
    <property type="molecule type" value="Genomic_DNA"/>
</dbReference>
<keyword evidence="3 6" id="KW-0067">ATP-binding</keyword>
<keyword evidence="10" id="KW-1185">Reference proteome</keyword>
<comment type="catalytic activity">
    <reaction evidence="4">
        <text>L-threonyl-[protein] + ATP = O-phospho-L-threonyl-[protein] + ADP + H(+)</text>
        <dbReference type="Rhea" id="RHEA:46608"/>
        <dbReference type="Rhea" id="RHEA-COMP:11060"/>
        <dbReference type="Rhea" id="RHEA-COMP:11605"/>
        <dbReference type="ChEBI" id="CHEBI:15378"/>
        <dbReference type="ChEBI" id="CHEBI:30013"/>
        <dbReference type="ChEBI" id="CHEBI:30616"/>
        <dbReference type="ChEBI" id="CHEBI:61977"/>
        <dbReference type="ChEBI" id="CHEBI:456216"/>
        <dbReference type="EC" id="2.7.11.24"/>
    </reaction>
    <physiologicalReaction direction="left-to-right" evidence="4">
        <dbReference type="Rhea" id="RHEA:46609"/>
    </physiologicalReaction>
</comment>
<dbReference type="STRING" id="50376.A0A517LG82"/>
<dbReference type="InterPro" id="IPR011009">
    <property type="entry name" value="Kinase-like_dom_sf"/>
</dbReference>
<evidence type="ECO:0000256" key="1">
    <source>
        <dbReference type="ARBA" id="ARBA00022527"/>
    </source>
</evidence>
<organism evidence="9 10">
    <name type="scientific">Venturia effusa</name>
    <dbReference type="NCBI Taxonomy" id="50376"/>
    <lineage>
        <taxon>Eukaryota</taxon>
        <taxon>Fungi</taxon>
        <taxon>Dikarya</taxon>
        <taxon>Ascomycota</taxon>
        <taxon>Pezizomycotina</taxon>
        <taxon>Dothideomycetes</taxon>
        <taxon>Pleosporomycetidae</taxon>
        <taxon>Venturiales</taxon>
        <taxon>Venturiaceae</taxon>
        <taxon>Venturia</taxon>
    </lineage>
</organism>
<evidence type="ECO:0000256" key="4">
    <source>
        <dbReference type="ARBA" id="ARBA00047919"/>
    </source>
</evidence>
<feature type="region of interest" description="Disordered" evidence="7">
    <location>
        <begin position="717"/>
        <end position="740"/>
    </location>
</feature>
<dbReference type="OrthoDB" id="2158884at2759"/>
<feature type="domain" description="Protein kinase" evidence="8">
    <location>
        <begin position="26"/>
        <end position="354"/>
    </location>
</feature>
<dbReference type="GO" id="GO:0005524">
    <property type="term" value="F:ATP binding"/>
    <property type="evidence" value="ECO:0007669"/>
    <property type="project" value="UniProtKB-UniRule"/>
</dbReference>
<feature type="region of interest" description="Disordered" evidence="7">
    <location>
        <begin position="410"/>
        <end position="429"/>
    </location>
</feature>
<keyword evidence="1" id="KW-0418">Kinase</keyword>